<dbReference type="Pfam" id="PF13472">
    <property type="entry name" value="Lipase_GDSL_2"/>
    <property type="match status" value="1"/>
</dbReference>
<dbReference type="Proteomes" id="UP000274350">
    <property type="component" value="Chromosome"/>
</dbReference>
<feature type="domain" description="SGNH hydrolase-type esterase" evidence="1">
    <location>
        <begin position="50"/>
        <end position="210"/>
    </location>
</feature>
<keyword evidence="3" id="KW-1185">Reference proteome</keyword>
<accession>A0A6M4A1L7</accession>
<protein>
    <submittedName>
        <fullName evidence="2">Arylesterase</fullName>
    </submittedName>
</protein>
<dbReference type="KEGG" id="upi:EJG51_002125"/>
<dbReference type="Gene3D" id="3.40.50.1110">
    <property type="entry name" value="SGNH hydrolase"/>
    <property type="match status" value="1"/>
</dbReference>
<dbReference type="InterPro" id="IPR036514">
    <property type="entry name" value="SGNH_hydro_sf"/>
</dbReference>
<dbReference type="SUPFAM" id="SSF52266">
    <property type="entry name" value="SGNH hydrolase"/>
    <property type="match status" value="1"/>
</dbReference>
<dbReference type="GO" id="GO:0004622">
    <property type="term" value="F:phosphatidylcholine lysophospholipase activity"/>
    <property type="evidence" value="ECO:0007669"/>
    <property type="project" value="TreeGrafter"/>
</dbReference>
<dbReference type="InterPro" id="IPR013830">
    <property type="entry name" value="SGNH_hydro"/>
</dbReference>
<dbReference type="OrthoDB" id="9786188at2"/>
<sequence length="227" mass="25033">MLLVSHKYNRKKSSTSVYPGYLDYFSKFFLFAVIALFCTAAHSASKTVLVLGDSLSAEYGIARGSGWVALLEQRLQQNKIDATVINASISGETSSGGKARLAALLTKYHPHILIIELGANDALRGLALGASETNFRDMIRMSKQAKTKVLLVGMQIPPNYGRDYTERFFSIYPRVAKDTNTALVPFLLAGVADKPELFQADRLHLLATAHPAILDNIWPQLHLLLKQ</sequence>
<dbReference type="InterPro" id="IPR051532">
    <property type="entry name" value="Ester_Hydrolysis_Enzymes"/>
</dbReference>
<name>A0A6M4A1L7_9BURK</name>
<dbReference type="CDD" id="cd01822">
    <property type="entry name" value="Lysophospholipase_L1_like"/>
    <property type="match status" value="1"/>
</dbReference>
<gene>
    <name evidence="2" type="ORF">EJG51_002125</name>
</gene>
<evidence type="ECO:0000313" key="2">
    <source>
        <dbReference type="EMBL" id="QJQ04848.1"/>
    </source>
</evidence>
<evidence type="ECO:0000259" key="1">
    <source>
        <dbReference type="Pfam" id="PF13472"/>
    </source>
</evidence>
<organism evidence="2 3">
    <name type="scientific">Undibacterium piscinae</name>
    <dbReference type="NCBI Taxonomy" id="2495591"/>
    <lineage>
        <taxon>Bacteria</taxon>
        <taxon>Pseudomonadati</taxon>
        <taxon>Pseudomonadota</taxon>
        <taxon>Betaproteobacteria</taxon>
        <taxon>Burkholderiales</taxon>
        <taxon>Oxalobacteraceae</taxon>
        <taxon>Undibacterium</taxon>
    </lineage>
</organism>
<dbReference type="PANTHER" id="PTHR30383">
    <property type="entry name" value="THIOESTERASE 1/PROTEASE 1/LYSOPHOSPHOLIPASE L1"/>
    <property type="match status" value="1"/>
</dbReference>
<dbReference type="EMBL" id="CP051152">
    <property type="protein sequence ID" value="QJQ04848.1"/>
    <property type="molecule type" value="Genomic_DNA"/>
</dbReference>
<reference evidence="2 3" key="1">
    <citation type="journal article" date="2019" name="Int. J. Syst. Evol. Microbiol.">
        <title>Undibacterium piscinae sp. nov., isolated from Korean shiner intestine.</title>
        <authorList>
            <person name="Lee S.Y."/>
            <person name="Kang W."/>
            <person name="Kim P.S."/>
            <person name="Kim H.S."/>
            <person name="Sung H."/>
            <person name="Shin N.R."/>
            <person name="Whon T.W."/>
            <person name="Yun J.H."/>
            <person name="Lee J.Y."/>
            <person name="Lee J.Y."/>
            <person name="Jung M.J."/>
            <person name="Jeong Y.S."/>
            <person name="Tak E.J."/>
            <person name="Han J.E."/>
            <person name="Hyun D.W."/>
            <person name="Kang M.S."/>
            <person name="Lee K.E."/>
            <person name="Lee B.H."/>
            <person name="Bae J.W."/>
        </authorList>
    </citation>
    <scope>NUCLEOTIDE SEQUENCE [LARGE SCALE GENOMIC DNA]</scope>
    <source>
        <strain evidence="2 3">S11R28</strain>
    </source>
</reference>
<dbReference type="AlphaFoldDB" id="A0A6M4A1L7"/>
<evidence type="ECO:0000313" key="3">
    <source>
        <dbReference type="Proteomes" id="UP000274350"/>
    </source>
</evidence>
<dbReference type="PANTHER" id="PTHR30383:SF24">
    <property type="entry name" value="THIOESTERASE 1_PROTEASE 1_LYSOPHOSPHOLIPASE L1"/>
    <property type="match status" value="1"/>
</dbReference>
<proteinExistence type="predicted"/>